<dbReference type="EMBL" id="OOIL02000669">
    <property type="protein sequence ID" value="VFQ68170.1"/>
    <property type="molecule type" value="Genomic_DNA"/>
</dbReference>
<reference evidence="3 4" key="1">
    <citation type="submission" date="2018-04" db="EMBL/GenBank/DDBJ databases">
        <authorList>
            <person name="Vogel A."/>
        </authorList>
    </citation>
    <scope>NUCLEOTIDE SEQUENCE [LARGE SCALE GENOMIC DNA]</scope>
</reference>
<dbReference type="Proteomes" id="UP000595140">
    <property type="component" value="Unassembled WGS sequence"/>
</dbReference>
<dbReference type="PANTHER" id="PTHR46619">
    <property type="entry name" value="RNA RECOGNITION MOTIF XS DOMAIN PROTEIN-RELATED"/>
    <property type="match status" value="1"/>
</dbReference>
<evidence type="ECO:0000313" key="3">
    <source>
        <dbReference type="EMBL" id="VFQ68170.1"/>
    </source>
</evidence>
<dbReference type="Pfam" id="PF03468">
    <property type="entry name" value="XS"/>
    <property type="match status" value="1"/>
</dbReference>
<name>A0A484KS63_9ASTE</name>
<dbReference type="AlphaFoldDB" id="A0A484KS63"/>
<accession>A0A484KS63</accession>
<feature type="compositionally biased region" description="Polar residues" evidence="1">
    <location>
        <begin position="612"/>
        <end position="626"/>
    </location>
</feature>
<dbReference type="GO" id="GO:0031047">
    <property type="term" value="P:regulatory ncRNA-mediated gene silencing"/>
    <property type="evidence" value="ECO:0007669"/>
    <property type="project" value="InterPro"/>
</dbReference>
<proteinExistence type="predicted"/>
<feature type="region of interest" description="Disordered" evidence="1">
    <location>
        <begin position="191"/>
        <end position="219"/>
    </location>
</feature>
<evidence type="ECO:0000259" key="2">
    <source>
        <dbReference type="Pfam" id="PF03468"/>
    </source>
</evidence>
<evidence type="ECO:0000256" key="1">
    <source>
        <dbReference type="SAM" id="MobiDB-lite"/>
    </source>
</evidence>
<dbReference type="PANTHER" id="PTHR46619:SF5">
    <property type="entry name" value="XS DOMAIN-CONTAINING PROTEIN"/>
    <property type="match status" value="1"/>
</dbReference>
<gene>
    <name evidence="3" type="ORF">CCAM_LOCUS9946</name>
</gene>
<dbReference type="OrthoDB" id="1752234at2759"/>
<dbReference type="Gene3D" id="3.30.70.2890">
    <property type="entry name" value="XS domain"/>
    <property type="match status" value="1"/>
</dbReference>
<keyword evidence="4" id="KW-1185">Reference proteome</keyword>
<feature type="region of interest" description="Disordered" evidence="1">
    <location>
        <begin position="584"/>
        <end position="633"/>
    </location>
</feature>
<dbReference type="InterPro" id="IPR038588">
    <property type="entry name" value="XS_domain_sf"/>
</dbReference>
<dbReference type="InterPro" id="IPR005380">
    <property type="entry name" value="XS_domain"/>
</dbReference>
<evidence type="ECO:0000313" key="4">
    <source>
        <dbReference type="Proteomes" id="UP000595140"/>
    </source>
</evidence>
<organism evidence="3 4">
    <name type="scientific">Cuscuta campestris</name>
    <dbReference type="NCBI Taxonomy" id="132261"/>
    <lineage>
        <taxon>Eukaryota</taxon>
        <taxon>Viridiplantae</taxon>
        <taxon>Streptophyta</taxon>
        <taxon>Embryophyta</taxon>
        <taxon>Tracheophyta</taxon>
        <taxon>Spermatophyta</taxon>
        <taxon>Magnoliopsida</taxon>
        <taxon>eudicotyledons</taxon>
        <taxon>Gunneridae</taxon>
        <taxon>Pentapetalae</taxon>
        <taxon>asterids</taxon>
        <taxon>lamiids</taxon>
        <taxon>Solanales</taxon>
        <taxon>Convolvulaceae</taxon>
        <taxon>Cuscuteae</taxon>
        <taxon>Cuscuta</taxon>
        <taxon>Cuscuta subgen. Grammica</taxon>
        <taxon>Cuscuta sect. Cleistogrammica</taxon>
    </lineage>
</organism>
<feature type="domain" description="XS" evidence="2">
    <location>
        <begin position="805"/>
        <end position="928"/>
    </location>
</feature>
<sequence length="956" mass="107500">MKGNLRHIIHYPKLLMKGDVKRLVPKGPDPIEPPISSKILSGLFNLQASINTKIPHWVEEGSMKRLVPSGPDPIGSLNPSKIDIEISQSVHKRGMKRLVPSGPDPIGSPNPSKIDTEISQWVDEGGMKRLVPSGPNPIGSPDPSKIDTEIPQWVHEGGMKRLVPSGPDPIGSPDPSEIDTEISQWVDEGGMKRLVPSGPNPIESPDPSKTLSDLSRRQDSTNTEILRWVEEGSIKRQGYWLGFRLTRVREMSREEDDDIASGRSMAAWIRERGIDLSSDPYLMHSHGMEEADQSQCCFRTPSHNRIGYELSDYKNSSFRCDHEIAGSRAARYDSVGAERLLRASEHEYSRQRLQDKMSGRGVAEVDFDLDGRRSLASSPHQRWIGHPDPNLLGRLTDMEMYGRRERIGVYSKPKGFISSGGLSFRDDMDKLMGTHRLNSAELRGRVFLGENREEFNYEDRCNCRRTKCLDYSYRLSPQARLKEDYSSEWVKRRRIFPELGVSPSRVLNTDKEKLDIYHANPIGCSVSDHCNSGMKFALNSPYRTLPYIGHPDDIYLDSRNAHSRKQNFSEIEMPNLCVPREILNRESDNGDNDASGRSLKRSSSLVDDMNMHGSSGDLSRKLTATNDGVHGGKDEYDGHILLPKRLDHEFEQCKKVCHASEEMWPKQLPIKQDEPRKRHKVGQNLTSIPKNVWIRGNVDKQVEEVHEKKTEESKDLPTRKRYMEQGKAGSLSCLVCGNRTFKDTQALGAHCFMSQKVDLKAKHLGLLTAICVLMGWNAVVGPNITGLAAWQPRQIPHSAALAQREDLILWPPIVIVQNCTKLSSGPQEHQVTSITRVEGCLRGEGFNTSKLKICLGKPANGSVVVVKFLATASGLKEAEKLHGWFLEKGHGREGFNKQTASEKQEKNHKELDQETTMYGYMGIVEDLDQVDNDTSLRCLVKSKKELDDFVNAPVYS</sequence>
<protein>
    <recommendedName>
        <fullName evidence="2">XS domain-containing protein</fullName>
    </recommendedName>
</protein>